<feature type="region of interest" description="Disordered" evidence="1">
    <location>
        <begin position="1"/>
        <end position="22"/>
    </location>
</feature>
<reference evidence="3" key="1">
    <citation type="submission" date="2016-07" db="EMBL/GenBank/DDBJ databases">
        <authorList>
            <person name="Florea S."/>
            <person name="Webb J.S."/>
            <person name="Jaromczyk J."/>
            <person name="Schardl C.L."/>
        </authorList>
    </citation>
    <scope>NUCLEOTIDE SEQUENCE [LARGE SCALE GENOMIC DNA]</scope>
    <source>
        <strain evidence="3">MV-1</strain>
    </source>
</reference>
<protein>
    <submittedName>
        <fullName evidence="2">Uncharacterized protein</fullName>
    </submittedName>
</protein>
<dbReference type="Proteomes" id="UP000095347">
    <property type="component" value="Unassembled WGS sequence"/>
</dbReference>
<dbReference type="OrthoDB" id="7629530at2"/>
<dbReference type="STRING" id="28181.BEN30_13635"/>
<dbReference type="RefSeq" id="WP_139135011.1">
    <property type="nucleotide sequence ID" value="NZ_MCGG01000046.1"/>
</dbReference>
<comment type="caution">
    <text evidence="2">The sequence shown here is derived from an EMBL/GenBank/DDBJ whole genome shotgun (WGS) entry which is preliminary data.</text>
</comment>
<gene>
    <name evidence="2" type="ORF">BEN30_13635</name>
</gene>
<sequence>MKLAPFSPYMSKPTPQSRQAISSQIMNPSDEMTDQIIKGLVEILAIEGPTLSTRAFTQYGRKGGIVKMTRTAVQRFTKALVKAKKDGKILFEIDPCEEGVAYLLWLPTQERVSVREYGNRGFEDIPASELGEVLFTLADEMHDASDKTKLYAKIAELYGLKQLPKNATARLDFVFQQYLA</sequence>
<evidence type="ECO:0000313" key="2">
    <source>
        <dbReference type="EMBL" id="OEJ65687.1"/>
    </source>
</evidence>
<dbReference type="EMBL" id="MCGG01000046">
    <property type="protein sequence ID" value="OEJ65687.1"/>
    <property type="molecule type" value="Genomic_DNA"/>
</dbReference>
<keyword evidence="3" id="KW-1185">Reference proteome</keyword>
<evidence type="ECO:0000313" key="3">
    <source>
        <dbReference type="Proteomes" id="UP000095347"/>
    </source>
</evidence>
<proteinExistence type="predicted"/>
<name>A0A1E5Q600_9PROT</name>
<dbReference type="AlphaFoldDB" id="A0A1E5Q600"/>
<feature type="compositionally biased region" description="Polar residues" evidence="1">
    <location>
        <begin position="13"/>
        <end position="22"/>
    </location>
</feature>
<accession>A0A1E5Q600</accession>
<evidence type="ECO:0000256" key="1">
    <source>
        <dbReference type="SAM" id="MobiDB-lite"/>
    </source>
</evidence>
<organism evidence="2 3">
    <name type="scientific">Magnetovibrio blakemorei</name>
    <dbReference type="NCBI Taxonomy" id="28181"/>
    <lineage>
        <taxon>Bacteria</taxon>
        <taxon>Pseudomonadati</taxon>
        <taxon>Pseudomonadota</taxon>
        <taxon>Alphaproteobacteria</taxon>
        <taxon>Rhodospirillales</taxon>
        <taxon>Magnetovibrionaceae</taxon>
        <taxon>Magnetovibrio</taxon>
    </lineage>
</organism>